<reference evidence="3" key="2">
    <citation type="submission" date="2023-01" db="EMBL/GenBank/DDBJ databases">
        <authorList>
            <person name="Sun Q."/>
            <person name="Evtushenko L."/>
        </authorList>
    </citation>
    <scope>NUCLEOTIDE SEQUENCE</scope>
    <source>
        <strain evidence="3">VKM B-1499</strain>
    </source>
</reference>
<proteinExistence type="inferred from homology"/>
<dbReference type="InterPro" id="IPR036388">
    <property type="entry name" value="WH-like_DNA-bd_sf"/>
</dbReference>
<dbReference type="InterPro" id="IPR043129">
    <property type="entry name" value="ATPase_NBD"/>
</dbReference>
<keyword evidence="4" id="KW-1185">Reference proteome</keyword>
<gene>
    <name evidence="3" type="ORF">GCM10017620_29810</name>
</gene>
<organism evidence="3 4">
    <name type="scientific">Brevundimonas intermedia</name>
    <dbReference type="NCBI Taxonomy" id="74315"/>
    <lineage>
        <taxon>Bacteria</taxon>
        <taxon>Pseudomonadati</taxon>
        <taxon>Pseudomonadota</taxon>
        <taxon>Alphaproteobacteria</taxon>
        <taxon>Caulobacterales</taxon>
        <taxon>Caulobacteraceae</taxon>
        <taxon>Brevundimonas</taxon>
    </lineage>
</organism>
<accession>A0ABQ5TD06</accession>
<protein>
    <submittedName>
        <fullName evidence="3">Sugar kinase</fullName>
    </submittedName>
</protein>
<sequence>MTLKTAAQKKRVSKTPPKDPNDSRSPRTLSGTLSGTNLERAGDYNLRTVLQAIRLQPDVTRIEISQLTGLTAPTIANITHRLIEMGLVTVVGRRKGVRGHPALMLRVVPEGAFSIGLNIDRDHLTILILDLEGVVRSRVSREAAFAMPEEVIAFVRDELDGVITSGKVDRTRILGVGVAIPDDLGRISLAHRPPGYERWSDIAIDKALADLMPWPIHCDNDAAAAALGEAEYGTAFDNPSFFYLLISAGLGGGLVINRNYHRGAASRSGEIGLMPDPTAISPHMLVQDTVSMSALLERLEKAGLASPSITDLAAPCPEVEAVIGRWLEDSVRSLTLPLVNLSCLIDPHAVLIGGRLPEGLITRLAAGLTEALSRMALPSTPRIMPAVIAQDAPAIGAAILPFLDQLLPSDAILMQAGRN</sequence>
<dbReference type="PANTHER" id="PTHR18964">
    <property type="entry name" value="ROK (REPRESSOR, ORF, KINASE) FAMILY"/>
    <property type="match status" value="1"/>
</dbReference>
<evidence type="ECO:0000256" key="1">
    <source>
        <dbReference type="ARBA" id="ARBA00006479"/>
    </source>
</evidence>
<dbReference type="Gene3D" id="1.10.10.10">
    <property type="entry name" value="Winged helix-like DNA-binding domain superfamily/Winged helix DNA-binding domain"/>
    <property type="match status" value="1"/>
</dbReference>
<keyword evidence="3" id="KW-0418">Kinase</keyword>
<reference evidence="3" key="1">
    <citation type="journal article" date="2014" name="Int. J. Syst. Evol. Microbiol.">
        <title>Complete genome of a new Firmicutes species belonging to the dominant human colonic microbiota ('Ruminococcus bicirculans') reveals two chromosomes and a selective capacity to utilize plant glucans.</title>
        <authorList>
            <consortium name="NISC Comparative Sequencing Program"/>
            <person name="Wegmann U."/>
            <person name="Louis P."/>
            <person name="Goesmann A."/>
            <person name="Henrissat B."/>
            <person name="Duncan S.H."/>
            <person name="Flint H.J."/>
        </authorList>
    </citation>
    <scope>NUCLEOTIDE SEQUENCE</scope>
    <source>
        <strain evidence="3">VKM B-1499</strain>
    </source>
</reference>
<evidence type="ECO:0000313" key="3">
    <source>
        <dbReference type="EMBL" id="GLK50007.1"/>
    </source>
</evidence>
<comment type="similarity">
    <text evidence="1">Belongs to the ROK (NagC/XylR) family.</text>
</comment>
<dbReference type="Gene3D" id="3.30.420.40">
    <property type="match status" value="2"/>
</dbReference>
<evidence type="ECO:0000313" key="4">
    <source>
        <dbReference type="Proteomes" id="UP001143509"/>
    </source>
</evidence>
<name>A0ABQ5TD06_9CAUL</name>
<feature type="region of interest" description="Disordered" evidence="2">
    <location>
        <begin position="1"/>
        <end position="36"/>
    </location>
</feature>
<feature type="compositionally biased region" description="Basic and acidic residues" evidence="2">
    <location>
        <begin position="16"/>
        <end position="25"/>
    </location>
</feature>
<feature type="compositionally biased region" description="Polar residues" evidence="2">
    <location>
        <begin position="26"/>
        <end position="36"/>
    </location>
</feature>
<keyword evidence="3" id="KW-0808">Transferase</keyword>
<dbReference type="SUPFAM" id="SSF53067">
    <property type="entry name" value="Actin-like ATPase domain"/>
    <property type="match status" value="1"/>
</dbReference>
<dbReference type="PANTHER" id="PTHR18964:SF149">
    <property type="entry name" value="BIFUNCTIONAL UDP-N-ACETYLGLUCOSAMINE 2-EPIMERASE_N-ACETYLMANNOSAMINE KINASE"/>
    <property type="match status" value="1"/>
</dbReference>
<comment type="caution">
    <text evidence="3">The sequence shown here is derived from an EMBL/GenBank/DDBJ whole genome shotgun (WGS) entry which is preliminary data.</text>
</comment>
<dbReference type="GO" id="GO:0016301">
    <property type="term" value="F:kinase activity"/>
    <property type="evidence" value="ECO:0007669"/>
    <property type="project" value="UniProtKB-KW"/>
</dbReference>
<dbReference type="RefSeq" id="WP_271166174.1">
    <property type="nucleotide sequence ID" value="NZ_BSFD01000011.1"/>
</dbReference>
<evidence type="ECO:0000256" key="2">
    <source>
        <dbReference type="SAM" id="MobiDB-lite"/>
    </source>
</evidence>
<dbReference type="Proteomes" id="UP001143509">
    <property type="component" value="Unassembled WGS sequence"/>
</dbReference>
<dbReference type="Pfam" id="PF13412">
    <property type="entry name" value="HTH_24"/>
    <property type="match status" value="1"/>
</dbReference>
<dbReference type="EMBL" id="BSFD01000011">
    <property type="protein sequence ID" value="GLK50007.1"/>
    <property type="molecule type" value="Genomic_DNA"/>
</dbReference>
<dbReference type="Pfam" id="PF00480">
    <property type="entry name" value="ROK"/>
    <property type="match status" value="1"/>
</dbReference>
<dbReference type="InterPro" id="IPR000600">
    <property type="entry name" value="ROK"/>
</dbReference>
<dbReference type="InterPro" id="IPR036390">
    <property type="entry name" value="WH_DNA-bd_sf"/>
</dbReference>
<dbReference type="SUPFAM" id="SSF46785">
    <property type="entry name" value="Winged helix' DNA-binding domain"/>
    <property type="match status" value="1"/>
</dbReference>